<feature type="region of interest" description="Disordered" evidence="8">
    <location>
        <begin position="1"/>
        <end position="33"/>
    </location>
</feature>
<feature type="transmembrane region" description="Helical" evidence="9">
    <location>
        <begin position="55"/>
        <end position="76"/>
    </location>
</feature>
<protein>
    <submittedName>
        <fullName evidence="11">FtsQ-type POTRA domain-containing protein</fullName>
    </submittedName>
</protein>
<proteinExistence type="predicted"/>
<evidence type="ECO:0000259" key="10">
    <source>
        <dbReference type="PROSITE" id="PS51779"/>
    </source>
</evidence>
<dbReference type="EMBL" id="JAERTX010000009">
    <property type="protein sequence ID" value="MBM9460482.1"/>
    <property type="molecule type" value="Genomic_DNA"/>
</dbReference>
<keyword evidence="5 9" id="KW-1133">Transmembrane helix</keyword>
<evidence type="ECO:0000313" key="12">
    <source>
        <dbReference type="Proteomes" id="UP000663791"/>
    </source>
</evidence>
<evidence type="ECO:0000256" key="9">
    <source>
        <dbReference type="SAM" id="Phobius"/>
    </source>
</evidence>
<dbReference type="GO" id="GO:0051301">
    <property type="term" value="P:cell division"/>
    <property type="evidence" value="ECO:0007669"/>
    <property type="project" value="UniProtKB-KW"/>
</dbReference>
<reference evidence="11" key="1">
    <citation type="submission" date="2021-01" db="EMBL/GenBank/DDBJ databases">
        <title>Novel species in genus Nocardioides.</title>
        <authorList>
            <person name="Zhang G."/>
        </authorList>
    </citation>
    <scope>NUCLEOTIDE SEQUENCE</scope>
    <source>
        <strain evidence="11">Zg-536</strain>
    </source>
</reference>
<keyword evidence="12" id="KW-1185">Reference proteome</keyword>
<keyword evidence="3" id="KW-0132">Cell division</keyword>
<feature type="domain" description="POTRA" evidence="10">
    <location>
        <begin position="81"/>
        <end position="149"/>
    </location>
</feature>
<evidence type="ECO:0000256" key="6">
    <source>
        <dbReference type="ARBA" id="ARBA00023136"/>
    </source>
</evidence>
<dbReference type="GO" id="GO:0005886">
    <property type="term" value="C:plasma membrane"/>
    <property type="evidence" value="ECO:0007669"/>
    <property type="project" value="TreeGrafter"/>
</dbReference>
<keyword evidence="6 9" id="KW-0472">Membrane</keyword>
<dbReference type="InterPro" id="IPR034746">
    <property type="entry name" value="POTRA"/>
</dbReference>
<keyword evidence="7" id="KW-0131">Cell cycle</keyword>
<evidence type="ECO:0000256" key="7">
    <source>
        <dbReference type="ARBA" id="ARBA00023306"/>
    </source>
</evidence>
<evidence type="ECO:0000256" key="8">
    <source>
        <dbReference type="SAM" id="MobiDB-lite"/>
    </source>
</evidence>
<comment type="caution">
    <text evidence="11">The sequence shown here is derived from an EMBL/GenBank/DDBJ whole genome shotgun (WGS) entry which is preliminary data.</text>
</comment>
<keyword evidence="2" id="KW-1003">Cell membrane</keyword>
<dbReference type="Gene3D" id="3.10.20.310">
    <property type="entry name" value="membrane protein fhac"/>
    <property type="match status" value="1"/>
</dbReference>
<evidence type="ECO:0000256" key="4">
    <source>
        <dbReference type="ARBA" id="ARBA00022692"/>
    </source>
</evidence>
<dbReference type="PANTHER" id="PTHR37820:SF1">
    <property type="entry name" value="CELL DIVISION PROTEIN FTSQ"/>
    <property type="match status" value="1"/>
</dbReference>
<dbReference type="InterPro" id="IPR013685">
    <property type="entry name" value="POTRA_FtsQ_type"/>
</dbReference>
<evidence type="ECO:0000313" key="11">
    <source>
        <dbReference type="EMBL" id="MBM9460482.1"/>
    </source>
</evidence>
<dbReference type="Proteomes" id="UP000663791">
    <property type="component" value="Unassembled WGS sequence"/>
</dbReference>
<sequence length="271" mass="29106">MAQGSGSTRRGKAGDKTRTKARGTGKGRADSANPALDRARRAFLRRQRRRRWLTWRYVVAAVAAVSLLAFGIYAVYFSSWTRAEGVVVLGTDLLSTEQVLEAAEVPTGGALARVDLDPIAKRVGSLAAVRSVDVSRKWPHDVRIEVVERKAVAVLDQGRREMALDADGTAFPAPPRALEGLPRVRVGAGADRNALSEGAAVVASLDREVAALVEYASIRTVDEIMLHLEDGRLVRWGSAGQSEEKAAVLLKLLAVEATTYDVSVPGAPTTR</sequence>
<organism evidence="11 12">
    <name type="scientific">Nocardioides faecalis</name>
    <dbReference type="NCBI Taxonomy" id="2803858"/>
    <lineage>
        <taxon>Bacteria</taxon>
        <taxon>Bacillati</taxon>
        <taxon>Actinomycetota</taxon>
        <taxon>Actinomycetes</taxon>
        <taxon>Propionibacteriales</taxon>
        <taxon>Nocardioidaceae</taxon>
        <taxon>Nocardioides</taxon>
    </lineage>
</organism>
<gene>
    <name evidence="11" type="ORF">JK386_11260</name>
</gene>
<name>A0A939BWD9_9ACTN</name>
<dbReference type="PROSITE" id="PS51779">
    <property type="entry name" value="POTRA"/>
    <property type="match status" value="1"/>
</dbReference>
<keyword evidence="4 9" id="KW-0812">Transmembrane</keyword>
<dbReference type="InterPro" id="IPR050487">
    <property type="entry name" value="FtsQ_DivIB"/>
</dbReference>
<dbReference type="AlphaFoldDB" id="A0A939BWD9"/>
<dbReference type="PANTHER" id="PTHR37820">
    <property type="entry name" value="CELL DIVISION PROTEIN DIVIB"/>
    <property type="match status" value="1"/>
</dbReference>
<dbReference type="Pfam" id="PF03799">
    <property type="entry name" value="FtsQ_DivIB_C"/>
    <property type="match status" value="1"/>
</dbReference>
<evidence type="ECO:0000256" key="3">
    <source>
        <dbReference type="ARBA" id="ARBA00022618"/>
    </source>
</evidence>
<dbReference type="RefSeq" id="WP_205291801.1">
    <property type="nucleotide sequence ID" value="NZ_CP074406.1"/>
</dbReference>
<evidence type="ECO:0000256" key="1">
    <source>
        <dbReference type="ARBA" id="ARBA00004370"/>
    </source>
</evidence>
<dbReference type="InterPro" id="IPR005548">
    <property type="entry name" value="Cell_div_FtsQ/DivIB_C"/>
</dbReference>
<evidence type="ECO:0000256" key="2">
    <source>
        <dbReference type="ARBA" id="ARBA00022475"/>
    </source>
</evidence>
<comment type="subcellular location">
    <subcellularLocation>
        <location evidence="1">Membrane</location>
    </subcellularLocation>
</comment>
<accession>A0A939BWD9</accession>
<evidence type="ECO:0000256" key="5">
    <source>
        <dbReference type="ARBA" id="ARBA00022989"/>
    </source>
</evidence>
<dbReference type="Pfam" id="PF08478">
    <property type="entry name" value="POTRA_1"/>
    <property type="match status" value="1"/>
</dbReference>